<dbReference type="EMBL" id="CAMXCT020006520">
    <property type="protein sequence ID" value="CAL1168598.1"/>
    <property type="molecule type" value="Genomic_DNA"/>
</dbReference>
<feature type="domain" description="Spondin-like TSP1" evidence="7">
    <location>
        <begin position="2061"/>
        <end position="2111"/>
    </location>
</feature>
<evidence type="ECO:0000256" key="2">
    <source>
        <dbReference type="ARBA" id="ARBA00022737"/>
    </source>
</evidence>
<accession>A0A9P1GJD7</accession>
<dbReference type="EMBL" id="CAMXCT030006520">
    <property type="protein sequence ID" value="CAL4802535.1"/>
    <property type="molecule type" value="Genomic_DNA"/>
</dbReference>
<protein>
    <submittedName>
        <fullName evidence="10">Hemicentin-1</fullName>
    </submittedName>
</protein>
<dbReference type="Proteomes" id="UP001152797">
    <property type="component" value="Unassembled WGS sequence"/>
</dbReference>
<feature type="compositionally biased region" description="Acidic residues" evidence="5">
    <location>
        <begin position="144"/>
        <end position="154"/>
    </location>
</feature>
<dbReference type="SMART" id="SM00209">
    <property type="entry name" value="TSP1"/>
    <property type="match status" value="34"/>
</dbReference>
<feature type="signal peptide" evidence="6">
    <location>
        <begin position="1"/>
        <end position="22"/>
    </location>
</feature>
<dbReference type="InterPro" id="IPR052065">
    <property type="entry name" value="Compl_asym_regulator"/>
</dbReference>
<feature type="region of interest" description="Disordered" evidence="5">
    <location>
        <begin position="2651"/>
        <end position="2683"/>
    </location>
</feature>
<dbReference type="SUPFAM" id="SSF82895">
    <property type="entry name" value="TSP-1 type 1 repeat"/>
    <property type="match status" value="34"/>
</dbReference>
<feature type="region of interest" description="Disordered" evidence="5">
    <location>
        <begin position="61"/>
        <end position="154"/>
    </location>
</feature>
<keyword evidence="3" id="KW-1015">Disulfide bond</keyword>
<feature type="compositionally biased region" description="Acidic residues" evidence="5">
    <location>
        <begin position="66"/>
        <end position="75"/>
    </location>
</feature>
<evidence type="ECO:0000313" key="9">
    <source>
        <dbReference type="EMBL" id="CAL1168598.1"/>
    </source>
</evidence>
<dbReference type="PANTHER" id="PTHR22906">
    <property type="entry name" value="PROPERDIN"/>
    <property type="match status" value="1"/>
</dbReference>
<evidence type="ECO:0000313" key="11">
    <source>
        <dbReference type="Proteomes" id="UP001152797"/>
    </source>
</evidence>
<dbReference type="InterPro" id="IPR036383">
    <property type="entry name" value="TSP1_rpt_sf"/>
</dbReference>
<evidence type="ECO:0000256" key="1">
    <source>
        <dbReference type="ARBA" id="ARBA00022729"/>
    </source>
</evidence>
<dbReference type="OrthoDB" id="447791at2759"/>
<organism evidence="8">
    <name type="scientific">Cladocopium goreaui</name>
    <dbReference type="NCBI Taxonomy" id="2562237"/>
    <lineage>
        <taxon>Eukaryota</taxon>
        <taxon>Sar</taxon>
        <taxon>Alveolata</taxon>
        <taxon>Dinophyceae</taxon>
        <taxon>Suessiales</taxon>
        <taxon>Symbiodiniaceae</taxon>
        <taxon>Cladocopium</taxon>
    </lineage>
</organism>
<evidence type="ECO:0000313" key="10">
    <source>
        <dbReference type="EMBL" id="CAL4802535.1"/>
    </source>
</evidence>
<dbReference type="Pfam" id="PF00090">
    <property type="entry name" value="TSP_1"/>
    <property type="match status" value="28"/>
</dbReference>
<evidence type="ECO:0000313" key="8">
    <source>
        <dbReference type="EMBL" id="CAI4015223.1"/>
    </source>
</evidence>
<dbReference type="InterPro" id="IPR044004">
    <property type="entry name" value="TSP1_spondin_dom"/>
</dbReference>
<dbReference type="PROSITE" id="PS50092">
    <property type="entry name" value="TSP1"/>
    <property type="match status" value="33"/>
</dbReference>
<dbReference type="InterPro" id="IPR000884">
    <property type="entry name" value="TSP1_rpt"/>
</dbReference>
<feature type="domain" description="Spondin-like TSP1" evidence="7">
    <location>
        <begin position="155"/>
        <end position="208"/>
    </location>
</feature>
<name>A0A9P1GJD7_9DINO</name>
<keyword evidence="4" id="KW-0325">Glycoprotein</keyword>
<keyword evidence="2" id="KW-0677">Repeat</keyword>
<reference evidence="8" key="1">
    <citation type="submission" date="2022-10" db="EMBL/GenBank/DDBJ databases">
        <authorList>
            <person name="Chen Y."/>
            <person name="Dougan E. K."/>
            <person name="Chan C."/>
            <person name="Rhodes N."/>
            <person name="Thang M."/>
        </authorList>
    </citation>
    <scope>NUCLEOTIDE SEQUENCE</scope>
</reference>
<keyword evidence="11" id="KW-1185">Reference proteome</keyword>
<gene>
    <name evidence="8" type="ORF">C1SCF055_LOCUS40062</name>
</gene>
<feature type="region of interest" description="Disordered" evidence="5">
    <location>
        <begin position="168"/>
        <end position="192"/>
    </location>
</feature>
<dbReference type="Pfam" id="PF19028">
    <property type="entry name" value="TSP1_spondin"/>
    <property type="match status" value="5"/>
</dbReference>
<evidence type="ECO:0000256" key="4">
    <source>
        <dbReference type="ARBA" id="ARBA00023180"/>
    </source>
</evidence>
<evidence type="ECO:0000259" key="7">
    <source>
        <dbReference type="Pfam" id="PF19028"/>
    </source>
</evidence>
<dbReference type="EMBL" id="CAMXCT010006520">
    <property type="protein sequence ID" value="CAI4015223.1"/>
    <property type="molecule type" value="Genomic_DNA"/>
</dbReference>
<proteinExistence type="predicted"/>
<feature type="chain" id="PRO_5043273059" evidence="6">
    <location>
        <begin position="23"/>
        <end position="2864"/>
    </location>
</feature>
<feature type="compositionally biased region" description="Basic and acidic residues" evidence="5">
    <location>
        <begin position="181"/>
        <end position="192"/>
    </location>
</feature>
<feature type="region of interest" description="Disordered" evidence="5">
    <location>
        <begin position="2462"/>
        <end position="2485"/>
    </location>
</feature>
<sequence length="2864" mass="308056">MLWSKSMRHLAFLLAIPQLLASQEERPMGRRLGSHVQPGSRHLSRLLRSEGLKERAANLHEQTEQIAEEDTTGPDEDLHVDKGRKKHQGQHSATVDSDGSVARNVKKDASKNRATGLSSRKLISHTVKVQDVQTDSKASKDGREFDDDDDPPQDCEYADWEKWSECSESCGGGSRSRTRGVKQEGDNGGTECKDSKKKQIEDCNSENCPVDCVISDWQDWSKCTPDCSGKRSRSRTIIQAAKYGGEACGDAKEDESCDGVCTDCEYQDWSAWQDCPVTCGGGKQNRTRDVAVPATNGGKECVGNATESKACREEACPADCVLDDWTAWSACEPYCLGNMTRQRGIKTPPSNGGAACGAQNETKACGNFCMNCRWDDWSPWTNCSSACAGGKTNRSTDQTLVMPKAEASAAGALLEAEPVVETATAATAVKAEKIYGFELKVNKMCDKAHQDAKSLSLSKAKEQCQADANCFGLFDAECDGKEVAFCSSGFVQQPQNASCTYTKKEIGGGAPCEGEGFESKDCNTAPCPRDCIYTDWTKWSICEPFCKGNQSRSRKRKVEAADGGKPCSKEDEEEKRNCTNDCADCRWEEWSEWATCTATCGGGTRSHSRDIASPLQGEGQNCTGPSSEEKPCNEQRCPRDCVLSDWTAWTPCDPYCSGSKNRTRAMVSNATDGGKPCGDLLEKKACSNVCEECKWSHWSAWAPCSKTCSGGVQNRTRFIAVAAVGEGVKNCSGDSSQMQGCNLEECPSDCQYEDWDSWSACKPFCKGSRERSRTVRAEPTFGGAACSNLSQKEACSNICTDCVWSHWTKWSPCSATCAAGSQERSRRIAEELQGHGKNCTGPAKETKTCSLEECPVDCVQGEWQDWTLCEPYCDGVQKRTRPVLVPASNGGVPCGLHMESRQCNNTCLDCLWSDWLDWDPCDASCDGGSQSRTRSIDRPKVGQAQDCIGASKESKDCNTMSCPVDCQTSDWTKWSTCSPYCLGTQNRSRTVMSPASNGGAACGVLNQSQRCTNFCMDCQLSDWTGWSKCSKSCEGGIQHRLRDEVYVQRRAAFSLMEQESAKSSTGAFGYQKSMGVRCDPANQRNLDGAGSPQDAEALCSADPSCGGLYDRGCDNWLTLCNVNFTLEHEEGSCSYLKQEIGQGQPCEGDISQTMTCNEQLCPVDCVMTSWSDWSPCEPYCNGTQTKTREIKTPAAFDGEECGPTKEEQNCTNYCVDCSWTDWSQWDICSVSCGGGTARRSRKINELKQGGGAQCRGESEESQPCNAQECPIDCEFSSWGDWSSCEPYCKGGQERHREVTREPAFGGKSCYVLATEGALSNETVGVTSQMRPCSNWCRDCSWLDWTPYSRCSASCGGGTKSRFRDQLFVLQSKKSGFEAASSNAVYGYELKMNLKCDASSMRKEIMTLQAAREKCNADPDCGGVYDEGCDGSVALCEVNFNLEAEEGSCIRTKLEMGKGTDCEEIDNKETQNCGTASCPIECEYSDWTAWSPCEPFCNGTQTRSRAIITESPDGPCLDTSESQECSNLCTDCRWSDWEKWSPCSVSCNGGSQMRKREKAVEQAGRGKDCVGNSTESKGCGDLNCPQDCEMSDWTAWSTCEPFCSGKQERSRKILKTARFGGATCGEPAEQRECANVCMDCVLSGWAEWTVCSSSCGSGSRQRLRTESYTQRNKTISKSAVSLLEMASQAVGYEKKMAVKCDEEHQRKVDAAAPLAAQEACNNDEKCGGLYDKGCKNFWAICDTGFILEEEVGSCSYIKKEIGAGESCDGNIAQEEDCNDQDCPIDCNYTEWTAWSACEPACSGITNRSRTIIQEPQHGGEACGKIAEVTNCSNTCVDCEYYAWGPWEDCTASCGGGTRVRAREIAVQQEGGGRPCPGNATEVEACETEIECPIDCKLSDWEAWTPCNPYCQGDQQRSRSIISLPYAGGVACGETSQVVNCSNACVDCVVTDWSDWTECSATCGGGSNSRSRSIIVHAQGEGVLRCPDQLEQTKEDMCAPMDCPVDCQWADWTPWDGCTATCGEGTQDRTREEAITPAAGGAPCEGSNREWKACDLELCPLDCQWGDWSEWGNCSRTCDSGFQRRNRSIVFPKQGEGADCDDRFEESQPCSQEGFLVGLREGGRALYGSRASAYPSPLDWQEWSECSTSCGPDGRRKRIRDAESEIEGGRPCNESFEDIEVCGLAGCPRNCIWGEWGGWSNCTKSCGKGIAFRERVQLVAAAFGGFCEGSAVQTNFCNDVPCPEDCAWNDWGDWSNCTEPCGSSAAGTKVRLRTKLGPFNGGEDCVGPDSDTAACNAPGGCSVNCSWEAWNEWTACSRSCRTGTRSRYRFVDTEAFGPLGLNCTGAPVQEEPCDTHTPCPVDCDFEDWNDWGSCSVQPCGPARRSRWREEGDPAKHGGAPCAGMTNETEDCEIAGAPPPVPCNVTSVDVTIPFSGKATVTTPPGNGSETEAVAEIAAVEAARSAAARGASPEEQAAAAGEAASNAPGGNATMAAEAALSAAKAAGASPSQQVLAAAAATAAAAAKASGGDPRKASEDAAAAASQIAKETNLSSAEEASYTAAAARDAAVNSATDVTEVAKAALEAAKAAGATATEQVAAAAVAASDVAKKQGANAEQAAEVAVAAAKAAGASPQEQSAAATMAYSRAGGNETLNASNLGLPPVVGRPNVSEEEAEEIAEKEPESVTGSEILEVSDPDAFINDASALEAVRDALAEELGVDPDAIVITAAVTTETSATVPALLEMARKTSIARRQARQVRQAPASGEVNITYKVVPSVSSKTSDEVIEAVRKLDSDRASKLHERVFEEKQLPYRVQVADLEVAVTDKDKGTAKEEGALKPKSIRSSGRTLGFSGLLFSALCVFIAII</sequence>
<reference evidence="9" key="2">
    <citation type="submission" date="2024-04" db="EMBL/GenBank/DDBJ databases">
        <authorList>
            <person name="Chen Y."/>
            <person name="Shah S."/>
            <person name="Dougan E. K."/>
            <person name="Thang M."/>
            <person name="Chan C."/>
        </authorList>
    </citation>
    <scope>NUCLEOTIDE SEQUENCE [LARGE SCALE GENOMIC DNA]</scope>
</reference>
<feature type="domain" description="Spondin-like TSP1" evidence="7">
    <location>
        <begin position="1946"/>
        <end position="2001"/>
    </location>
</feature>
<feature type="domain" description="Spondin-like TSP1" evidence="7">
    <location>
        <begin position="264"/>
        <end position="316"/>
    </location>
</feature>
<evidence type="ECO:0000256" key="5">
    <source>
        <dbReference type="SAM" id="MobiDB-lite"/>
    </source>
</evidence>
<feature type="domain" description="Spondin-like TSP1" evidence="7">
    <location>
        <begin position="1837"/>
        <end position="1887"/>
    </location>
</feature>
<dbReference type="Gene3D" id="2.20.100.10">
    <property type="entry name" value="Thrombospondin type-1 (TSP1) repeat"/>
    <property type="match status" value="33"/>
</dbReference>
<keyword evidence="1 6" id="KW-0732">Signal</keyword>
<comment type="caution">
    <text evidence="8">The sequence shown here is derived from an EMBL/GenBank/DDBJ whole genome shotgun (WGS) entry which is preliminary data.</text>
</comment>
<dbReference type="PANTHER" id="PTHR22906:SF49">
    <property type="entry name" value="COADHESIN-LIKE"/>
    <property type="match status" value="1"/>
</dbReference>
<evidence type="ECO:0000256" key="6">
    <source>
        <dbReference type="SAM" id="SignalP"/>
    </source>
</evidence>
<evidence type="ECO:0000256" key="3">
    <source>
        <dbReference type="ARBA" id="ARBA00023157"/>
    </source>
</evidence>